<dbReference type="InterPro" id="IPR001917">
    <property type="entry name" value="Aminotrans_II_pyridoxalP_BS"/>
</dbReference>
<dbReference type="InterPro" id="IPR004839">
    <property type="entry name" value="Aminotransferase_I/II_large"/>
</dbReference>
<dbReference type="InterPro" id="IPR015421">
    <property type="entry name" value="PyrdxlP-dep_Trfase_major"/>
</dbReference>
<keyword evidence="9 11" id="KW-0368">Histidine biosynthesis</keyword>
<dbReference type="PANTHER" id="PTHR42885">
    <property type="entry name" value="HISTIDINOL-PHOSPHATE AMINOTRANSFERASE-RELATED"/>
    <property type="match status" value="1"/>
</dbReference>
<gene>
    <name evidence="11 13" type="primary">hisC</name>
    <name evidence="13" type="ORF">GCM10023337_04700</name>
</gene>
<dbReference type="InterPro" id="IPR005861">
    <property type="entry name" value="HisP_aminotrans"/>
</dbReference>
<comment type="similarity">
    <text evidence="3 11">Belongs to the class-II pyridoxal-phosphate-dependent aminotransferase family. Histidinol-phosphate aminotransferase subfamily.</text>
</comment>
<dbReference type="HAMAP" id="MF_01023">
    <property type="entry name" value="HisC_aminotrans_2"/>
    <property type="match status" value="1"/>
</dbReference>
<dbReference type="EC" id="2.6.1.9" evidence="11"/>
<evidence type="ECO:0000256" key="1">
    <source>
        <dbReference type="ARBA" id="ARBA00001933"/>
    </source>
</evidence>
<protein>
    <recommendedName>
        <fullName evidence="11">Histidinol-phosphate aminotransferase</fullName>
        <ecNumber evidence="11">2.6.1.9</ecNumber>
    </recommendedName>
    <alternativeName>
        <fullName evidence="11">Imidazole acetol-phosphate transaminase</fullName>
    </alternativeName>
</protein>
<feature type="domain" description="Aminotransferase class I/classII large" evidence="12">
    <location>
        <begin position="25"/>
        <end position="351"/>
    </location>
</feature>
<evidence type="ECO:0000256" key="6">
    <source>
        <dbReference type="ARBA" id="ARBA00022605"/>
    </source>
</evidence>
<dbReference type="EMBL" id="BAABKD010000002">
    <property type="protein sequence ID" value="GAA5085711.1"/>
    <property type="molecule type" value="Genomic_DNA"/>
</dbReference>
<comment type="caution">
    <text evidence="13">The sequence shown here is derived from an EMBL/GenBank/DDBJ whole genome shotgun (WGS) entry which is preliminary data.</text>
</comment>
<name>A0ABP9LVR5_9BURK</name>
<evidence type="ECO:0000256" key="2">
    <source>
        <dbReference type="ARBA" id="ARBA00005011"/>
    </source>
</evidence>
<keyword evidence="8 11" id="KW-0663">Pyridoxal phosphate</keyword>
<comment type="pathway">
    <text evidence="2 11">Amino-acid biosynthesis; L-histidine biosynthesis; L-histidine from 5-phospho-alpha-D-ribose 1-diphosphate: step 7/9.</text>
</comment>
<comment type="subunit">
    <text evidence="4 11">Homodimer.</text>
</comment>
<keyword evidence="5 11" id="KW-0032">Aminotransferase</keyword>
<keyword evidence="6 11" id="KW-0028">Amino-acid biosynthesis</keyword>
<accession>A0ABP9LVR5</accession>
<keyword evidence="7 11" id="KW-0808">Transferase</keyword>
<evidence type="ECO:0000259" key="12">
    <source>
        <dbReference type="Pfam" id="PF00155"/>
    </source>
</evidence>
<dbReference type="InterPro" id="IPR015422">
    <property type="entry name" value="PyrdxlP-dep_Trfase_small"/>
</dbReference>
<keyword evidence="14" id="KW-1185">Reference proteome</keyword>
<dbReference type="PANTHER" id="PTHR42885:SF2">
    <property type="entry name" value="HISTIDINOL-PHOSPHATE AMINOTRANSFERASE"/>
    <property type="match status" value="1"/>
</dbReference>
<dbReference type="Pfam" id="PF00155">
    <property type="entry name" value="Aminotran_1_2"/>
    <property type="match status" value="1"/>
</dbReference>
<evidence type="ECO:0000313" key="14">
    <source>
        <dbReference type="Proteomes" id="UP001500227"/>
    </source>
</evidence>
<evidence type="ECO:0000256" key="7">
    <source>
        <dbReference type="ARBA" id="ARBA00022679"/>
    </source>
</evidence>
<evidence type="ECO:0000313" key="13">
    <source>
        <dbReference type="EMBL" id="GAA5085711.1"/>
    </source>
</evidence>
<dbReference type="Gene3D" id="3.40.640.10">
    <property type="entry name" value="Type I PLP-dependent aspartate aminotransferase-like (Major domain)"/>
    <property type="match status" value="1"/>
</dbReference>
<sequence length="357" mass="39625">MSRFWSDHIHELVPYVPGEQPKQQLLKLNTNEHAYGPSPRVFAAIAAKNNDDLRLYPPYEASALLSAIAKKHNVATDQVFLGNGSDEVLAHVFNTLFLREGRPLLLPDITYSFYKTYCAFFKVPAEVIPLAEDFTIRVEDYTREREVAPAAIIFANPNAPTGIALALDDIAHIAQANPDSAVVVDEAYVDFGADSAVALIAQHPNIVVIHTLSKSYALAGLRVGYAVASAEIVAGLQRVKDSFNSYPLDTLAQAGAVAAIEDQAYFDEKRFAIMQSRDKLTKDLQQLGFEVLPSKTNFVFARHADHEAQQLHQGLRDRHILVRHFQQPRIEQFLRITVGTPEQCAKLIAALREILNA</sequence>
<dbReference type="Proteomes" id="UP001500227">
    <property type="component" value="Unassembled WGS sequence"/>
</dbReference>
<comment type="catalytic activity">
    <reaction evidence="10 11">
        <text>L-histidinol phosphate + 2-oxoglutarate = 3-(imidazol-4-yl)-2-oxopropyl phosphate + L-glutamate</text>
        <dbReference type="Rhea" id="RHEA:23744"/>
        <dbReference type="ChEBI" id="CHEBI:16810"/>
        <dbReference type="ChEBI" id="CHEBI:29985"/>
        <dbReference type="ChEBI" id="CHEBI:57766"/>
        <dbReference type="ChEBI" id="CHEBI:57980"/>
        <dbReference type="EC" id="2.6.1.9"/>
    </reaction>
</comment>
<evidence type="ECO:0000256" key="3">
    <source>
        <dbReference type="ARBA" id="ARBA00007970"/>
    </source>
</evidence>
<evidence type="ECO:0000256" key="10">
    <source>
        <dbReference type="ARBA" id="ARBA00047481"/>
    </source>
</evidence>
<evidence type="ECO:0000256" key="11">
    <source>
        <dbReference type="HAMAP-Rule" id="MF_01023"/>
    </source>
</evidence>
<dbReference type="NCBIfam" id="TIGR01141">
    <property type="entry name" value="hisC"/>
    <property type="match status" value="1"/>
</dbReference>
<proteinExistence type="inferred from homology"/>
<dbReference type="SUPFAM" id="SSF53383">
    <property type="entry name" value="PLP-dependent transferases"/>
    <property type="match status" value="1"/>
</dbReference>
<evidence type="ECO:0000256" key="4">
    <source>
        <dbReference type="ARBA" id="ARBA00011738"/>
    </source>
</evidence>
<evidence type="ECO:0000256" key="8">
    <source>
        <dbReference type="ARBA" id="ARBA00022898"/>
    </source>
</evidence>
<comment type="cofactor">
    <cofactor evidence="1 11">
        <name>pyridoxal 5'-phosphate</name>
        <dbReference type="ChEBI" id="CHEBI:597326"/>
    </cofactor>
</comment>
<evidence type="ECO:0000256" key="5">
    <source>
        <dbReference type="ARBA" id="ARBA00022576"/>
    </source>
</evidence>
<feature type="modified residue" description="N6-(pyridoxal phosphate)lysine" evidence="11">
    <location>
        <position position="214"/>
    </location>
</feature>
<dbReference type="CDD" id="cd00609">
    <property type="entry name" value="AAT_like"/>
    <property type="match status" value="1"/>
</dbReference>
<reference evidence="14" key="1">
    <citation type="journal article" date="2019" name="Int. J. Syst. Evol. Microbiol.">
        <title>The Global Catalogue of Microorganisms (GCM) 10K type strain sequencing project: providing services to taxonomists for standard genome sequencing and annotation.</title>
        <authorList>
            <consortium name="The Broad Institute Genomics Platform"/>
            <consortium name="The Broad Institute Genome Sequencing Center for Infectious Disease"/>
            <person name="Wu L."/>
            <person name="Ma J."/>
        </authorList>
    </citation>
    <scope>NUCLEOTIDE SEQUENCE [LARGE SCALE GENOMIC DNA]</scope>
    <source>
        <strain evidence="14">JCM 18423</strain>
    </source>
</reference>
<dbReference type="InterPro" id="IPR015424">
    <property type="entry name" value="PyrdxlP-dep_Trfase"/>
</dbReference>
<evidence type="ECO:0000256" key="9">
    <source>
        <dbReference type="ARBA" id="ARBA00023102"/>
    </source>
</evidence>
<dbReference type="RefSeq" id="WP_345369334.1">
    <property type="nucleotide sequence ID" value="NZ_BAABKD010000002.1"/>
</dbReference>
<dbReference type="Gene3D" id="3.90.1150.10">
    <property type="entry name" value="Aspartate Aminotransferase, domain 1"/>
    <property type="match status" value="1"/>
</dbReference>
<dbReference type="PROSITE" id="PS00599">
    <property type="entry name" value="AA_TRANSFER_CLASS_2"/>
    <property type="match status" value="1"/>
</dbReference>
<organism evidence="13 14">
    <name type="scientific">Paenalcaligenes hermetiae</name>
    <dbReference type="NCBI Taxonomy" id="1157987"/>
    <lineage>
        <taxon>Bacteria</taxon>
        <taxon>Pseudomonadati</taxon>
        <taxon>Pseudomonadota</taxon>
        <taxon>Betaproteobacteria</taxon>
        <taxon>Burkholderiales</taxon>
        <taxon>Alcaligenaceae</taxon>
        <taxon>Paenalcaligenes</taxon>
    </lineage>
</organism>